<keyword evidence="15" id="KW-1185">Reference proteome</keyword>
<comment type="caution">
    <text evidence="14">The sequence shown here is derived from an EMBL/GenBank/DDBJ whole genome shotgun (WGS) entry which is preliminary data.</text>
</comment>
<reference evidence="14 15" key="1">
    <citation type="submission" date="2023-07" db="EMBL/GenBank/DDBJ databases">
        <title>Genomic Encyclopedia of Type Strains, Phase IV (KMG-IV): sequencing the most valuable type-strain genomes for metagenomic binning, comparative biology and taxonomic classification.</title>
        <authorList>
            <person name="Goeker M."/>
        </authorList>
    </citation>
    <scope>NUCLEOTIDE SEQUENCE [LARGE SCALE GENOMIC DNA]</scope>
    <source>
        <strain evidence="14 15">DSM 4006</strain>
    </source>
</reference>
<dbReference type="InterPro" id="IPR036890">
    <property type="entry name" value="HATPase_C_sf"/>
</dbReference>
<evidence type="ECO:0000256" key="4">
    <source>
        <dbReference type="ARBA" id="ARBA00022553"/>
    </source>
</evidence>
<evidence type="ECO:0000256" key="9">
    <source>
        <dbReference type="ARBA" id="ARBA00023012"/>
    </source>
</evidence>
<keyword evidence="9" id="KW-0902">Two-component regulatory system</keyword>
<dbReference type="InterPro" id="IPR000014">
    <property type="entry name" value="PAS"/>
</dbReference>
<dbReference type="RefSeq" id="WP_274454432.1">
    <property type="nucleotide sequence ID" value="NZ_CP067097.1"/>
</dbReference>
<dbReference type="PANTHER" id="PTHR45453:SF1">
    <property type="entry name" value="PHOSPHATE REGULON SENSOR PROTEIN PHOR"/>
    <property type="match status" value="1"/>
</dbReference>
<protein>
    <recommendedName>
        <fullName evidence="3">histidine kinase</fullName>
        <ecNumber evidence="3">2.7.13.3</ecNumber>
    </recommendedName>
</protein>
<dbReference type="InterPro" id="IPR004358">
    <property type="entry name" value="Sig_transdc_His_kin-like_C"/>
</dbReference>
<dbReference type="SMART" id="SM00387">
    <property type="entry name" value="HATPase_c"/>
    <property type="match status" value="1"/>
</dbReference>
<dbReference type="Gene3D" id="1.10.287.130">
    <property type="match status" value="1"/>
</dbReference>
<dbReference type="EMBL" id="JAUSTP010000031">
    <property type="protein sequence ID" value="MDQ0191097.1"/>
    <property type="molecule type" value="Genomic_DNA"/>
</dbReference>
<evidence type="ECO:0000256" key="5">
    <source>
        <dbReference type="ARBA" id="ARBA00022679"/>
    </source>
</evidence>
<dbReference type="InterPro" id="IPR050351">
    <property type="entry name" value="BphY/WalK/GraS-like"/>
</dbReference>
<accession>A0ABT9XLB2</accession>
<dbReference type="SMART" id="SM00091">
    <property type="entry name" value="PAS"/>
    <property type="match status" value="1"/>
</dbReference>
<keyword evidence="12" id="KW-1133">Transmembrane helix</keyword>
<evidence type="ECO:0000256" key="2">
    <source>
        <dbReference type="ARBA" id="ARBA00004370"/>
    </source>
</evidence>
<dbReference type="PROSITE" id="PS50109">
    <property type="entry name" value="HIS_KIN"/>
    <property type="match status" value="1"/>
</dbReference>
<sequence>MKQFLLGAFIAVVIMGLLWLWRAKKRREFWNYVSDALRAISKGNYQVRLYNTEGKSDGDVVASVNEMARVIEEQVQQLSQERDVLRHILHSMTTGVVYIASGGKVTAVNEAAERMFRRPAEQWRNREHTAAFGHYHLSAAIDNALLFGTDWHSELKLRDNLTVDVRLIVIPTSRERVGDTAYDVLVLLNDVSEWKRLERMRSEFVANVSHELKTPIAAIRGFAETLLDGDVDAETQQSFLRTIYDESNRMSNLVTDLLELSKLEGAEHLIQPGRVVLQEIVEQAVHRLRPEAEKHQVTLEAEPSGDLTVWGSAERLLQVFLNLLSNAIYYTPSGGKVTVWTDVLVDRVKVHVTDTGIGIPEADQERVFERFYRVDRARSRASGGTGLGLAIVKHIINAHGGQVGVSSEVGRGSDFWFTLSRLEGALQEVQS</sequence>
<dbReference type="InterPro" id="IPR003594">
    <property type="entry name" value="HATPase_dom"/>
</dbReference>
<dbReference type="EC" id="2.7.13.3" evidence="3"/>
<dbReference type="InterPro" id="IPR003661">
    <property type="entry name" value="HisK_dim/P_dom"/>
</dbReference>
<dbReference type="Gene3D" id="3.30.450.20">
    <property type="entry name" value="PAS domain"/>
    <property type="match status" value="1"/>
</dbReference>
<evidence type="ECO:0000313" key="15">
    <source>
        <dbReference type="Proteomes" id="UP001232973"/>
    </source>
</evidence>
<evidence type="ECO:0000256" key="11">
    <source>
        <dbReference type="SAM" id="Coils"/>
    </source>
</evidence>
<evidence type="ECO:0000256" key="1">
    <source>
        <dbReference type="ARBA" id="ARBA00000085"/>
    </source>
</evidence>
<evidence type="ECO:0000313" key="14">
    <source>
        <dbReference type="EMBL" id="MDQ0191097.1"/>
    </source>
</evidence>
<organism evidence="14 15">
    <name type="scientific">Alicyclobacillus cycloheptanicus</name>
    <dbReference type="NCBI Taxonomy" id="1457"/>
    <lineage>
        <taxon>Bacteria</taxon>
        <taxon>Bacillati</taxon>
        <taxon>Bacillota</taxon>
        <taxon>Bacilli</taxon>
        <taxon>Bacillales</taxon>
        <taxon>Alicyclobacillaceae</taxon>
        <taxon>Alicyclobacillus</taxon>
    </lineage>
</organism>
<dbReference type="SUPFAM" id="SSF47384">
    <property type="entry name" value="Homodimeric domain of signal transducing histidine kinase"/>
    <property type="match status" value="1"/>
</dbReference>
<dbReference type="Pfam" id="PF00989">
    <property type="entry name" value="PAS"/>
    <property type="match status" value="1"/>
</dbReference>
<keyword evidence="11" id="KW-0175">Coiled coil</keyword>
<evidence type="ECO:0000256" key="3">
    <source>
        <dbReference type="ARBA" id="ARBA00012438"/>
    </source>
</evidence>
<keyword evidence="10 12" id="KW-0472">Membrane</keyword>
<dbReference type="Pfam" id="PF02518">
    <property type="entry name" value="HATPase_c"/>
    <property type="match status" value="1"/>
</dbReference>
<evidence type="ECO:0000256" key="8">
    <source>
        <dbReference type="ARBA" id="ARBA00022840"/>
    </source>
</evidence>
<comment type="subcellular location">
    <subcellularLocation>
        <location evidence="2">Membrane</location>
    </subcellularLocation>
</comment>
<dbReference type="CDD" id="cd00075">
    <property type="entry name" value="HATPase"/>
    <property type="match status" value="1"/>
</dbReference>
<dbReference type="NCBIfam" id="NF046044">
    <property type="entry name" value="PnpS"/>
    <property type="match status" value="1"/>
</dbReference>
<evidence type="ECO:0000259" key="13">
    <source>
        <dbReference type="PROSITE" id="PS50109"/>
    </source>
</evidence>
<name>A0ABT9XLB2_9BACL</name>
<dbReference type="PRINTS" id="PR00344">
    <property type="entry name" value="BCTRLSENSOR"/>
</dbReference>
<keyword evidence="4" id="KW-0597">Phosphoprotein</keyword>
<dbReference type="Gene3D" id="6.10.340.10">
    <property type="match status" value="1"/>
</dbReference>
<evidence type="ECO:0000256" key="7">
    <source>
        <dbReference type="ARBA" id="ARBA00022777"/>
    </source>
</evidence>
<keyword evidence="8" id="KW-0067">ATP-binding</keyword>
<dbReference type="InterPro" id="IPR035965">
    <property type="entry name" value="PAS-like_dom_sf"/>
</dbReference>
<feature type="transmembrane region" description="Helical" evidence="12">
    <location>
        <begin position="6"/>
        <end position="23"/>
    </location>
</feature>
<evidence type="ECO:0000256" key="12">
    <source>
        <dbReference type="SAM" id="Phobius"/>
    </source>
</evidence>
<keyword evidence="5 14" id="KW-0808">Transferase</keyword>
<proteinExistence type="predicted"/>
<dbReference type="SUPFAM" id="SSF55785">
    <property type="entry name" value="PYP-like sensor domain (PAS domain)"/>
    <property type="match status" value="1"/>
</dbReference>
<gene>
    <name evidence="14" type="ORF">J2S03_002965</name>
</gene>
<dbReference type="SMART" id="SM00388">
    <property type="entry name" value="HisKA"/>
    <property type="match status" value="1"/>
</dbReference>
<dbReference type="GO" id="GO:0004673">
    <property type="term" value="F:protein histidine kinase activity"/>
    <property type="evidence" value="ECO:0007669"/>
    <property type="project" value="UniProtKB-EC"/>
</dbReference>
<dbReference type="CDD" id="cd00082">
    <property type="entry name" value="HisKA"/>
    <property type="match status" value="1"/>
</dbReference>
<keyword evidence="12" id="KW-0812">Transmembrane</keyword>
<dbReference type="Proteomes" id="UP001232973">
    <property type="component" value="Unassembled WGS sequence"/>
</dbReference>
<evidence type="ECO:0000256" key="10">
    <source>
        <dbReference type="ARBA" id="ARBA00023136"/>
    </source>
</evidence>
<comment type="catalytic activity">
    <reaction evidence="1">
        <text>ATP + protein L-histidine = ADP + protein N-phospho-L-histidine.</text>
        <dbReference type="EC" id="2.7.13.3"/>
    </reaction>
</comment>
<feature type="coiled-coil region" evidence="11">
    <location>
        <begin position="61"/>
        <end position="88"/>
    </location>
</feature>
<keyword evidence="6" id="KW-0547">Nucleotide-binding</keyword>
<dbReference type="InterPro" id="IPR036097">
    <property type="entry name" value="HisK_dim/P_sf"/>
</dbReference>
<evidence type="ECO:0000256" key="6">
    <source>
        <dbReference type="ARBA" id="ARBA00022741"/>
    </source>
</evidence>
<feature type="domain" description="Histidine kinase" evidence="13">
    <location>
        <begin position="207"/>
        <end position="423"/>
    </location>
</feature>
<dbReference type="Gene3D" id="3.30.565.10">
    <property type="entry name" value="Histidine kinase-like ATPase, C-terminal domain"/>
    <property type="match status" value="1"/>
</dbReference>
<dbReference type="InterPro" id="IPR013767">
    <property type="entry name" value="PAS_fold"/>
</dbReference>
<dbReference type="SUPFAM" id="SSF55874">
    <property type="entry name" value="ATPase domain of HSP90 chaperone/DNA topoisomerase II/histidine kinase"/>
    <property type="match status" value="1"/>
</dbReference>
<dbReference type="InterPro" id="IPR005467">
    <property type="entry name" value="His_kinase_dom"/>
</dbReference>
<keyword evidence="7 14" id="KW-0418">Kinase</keyword>
<dbReference type="Pfam" id="PF00512">
    <property type="entry name" value="HisKA"/>
    <property type="match status" value="1"/>
</dbReference>
<dbReference type="PANTHER" id="PTHR45453">
    <property type="entry name" value="PHOSPHATE REGULON SENSOR PROTEIN PHOR"/>
    <property type="match status" value="1"/>
</dbReference>